<keyword evidence="1" id="KW-0812">Transmembrane</keyword>
<dbReference type="AlphaFoldDB" id="Q4N4P7"/>
<dbReference type="KEGG" id="tpv:TP02_0593"/>
<evidence type="ECO:0000313" key="2">
    <source>
        <dbReference type="EMBL" id="EAN32876.1"/>
    </source>
</evidence>
<sequence>MKKKVIDITDVLEVYFFGLSLLVGSEQFYTLVSQTKASPEFQWYLFLVVVFGTLLVILILPNDHFGDFIYLSQLYYVVPLVILVVFVWVKVTSVLVTTSVTIGISIFTTFLVIEACVHYSYSTELVLTFLAGLLSARILPGLCWVLTQGEDNESQFRKMWLTLAVARLSFCLLSLSIMAMKGKYPVLKTFNFSKLDNIYGSLVEDFKQLYEHYSKRFNSSKCISDKCNFNKCTNFCLELSIVRHIFPIICFYLSFILFLPLTPVIQVSGGKKTYFNYAPHMITSLTRTDSFSHFCGFCVGIIYPVTITHRGTDYYFMNLIVYIPYLMIVGYLRYFGRSFSQYGIYLIIMVLAFGLGYNCSYNLGVIINTNLIQNCDNKGTPLNSCCGDKFLTECYCRYPVIINKTNKCFYSRSSFYTSRPHAAIVETNKEEELIINIPPLTQCRLFNRFACSKSFSEGNSLDYSPLEPNGILLVQKDIGTSVSEIRRQIGCEGNCCAEQCKNDKCGFFTLAGIYEIETVTATTCDECQLTVRIEAKNCNPCTSCGGDTGGSCTCSSGTGTNCCCICVKCCPETTCDKCVKLCCCKNCKKDKIKNGARVFMCYKSNGVYCVREITPNNRPKFDEKLDKQNDFYIKSMFISDCCHSDIQVDLHCKLNNNFFRVTEIKYAKKPTIPTSILLCRKESKCCTQQASRAGTQTCCCSKLPIQRVLIGYPEEQISKPSCPCPETCKNCPCCQNSNQGKQCCCCTGAELEISTENLYEKKMKPIKLKLITIFWILFALILAVMYLAASKDKVGDIKYYNFNPVTSHKIITKNTIKNSLNTADEVKRRIDWFLMTSGLDNDRYNEDLKHMLKLFDCTLDPREFTFLKQNLDEVSSNLLRDPLFILRAKIELVTWSCCLGFVYTYIIEMFVRIQAYFIKWEPLWRREYYNYRQLISKNINNITYGSKFAVAASNELEIGFKTRLLISRSRKETWASAFDKVENYLDLYDKEIELPEEQLPKTIEERLQYFIRIWDDRIVHLEEWTSSSTNVFDWDTFLIQYPDIRTWVNMFWRYIRLVSKEFDLKHKKFNKGIEIFENYKIN</sequence>
<feature type="transmembrane region" description="Helical" evidence="1">
    <location>
        <begin position="770"/>
        <end position="789"/>
    </location>
</feature>
<dbReference type="EMBL" id="AAGK01000002">
    <property type="protein sequence ID" value="EAN32876.1"/>
    <property type="molecule type" value="Genomic_DNA"/>
</dbReference>
<feature type="transmembrane region" description="Helical" evidence="1">
    <location>
        <begin position="12"/>
        <end position="29"/>
    </location>
</feature>
<dbReference type="VEuPathDB" id="PiroplasmaDB:TpMuguga_02g00593"/>
<evidence type="ECO:0000313" key="3">
    <source>
        <dbReference type="Proteomes" id="UP000001949"/>
    </source>
</evidence>
<keyword evidence="3" id="KW-1185">Reference proteome</keyword>
<accession>Q4N4P7</accession>
<feature type="transmembrane region" description="Helical" evidence="1">
    <location>
        <begin position="290"/>
        <end position="307"/>
    </location>
</feature>
<proteinExistence type="predicted"/>
<dbReference type="Proteomes" id="UP000001949">
    <property type="component" value="Unassembled WGS sequence"/>
</dbReference>
<feature type="transmembrane region" description="Helical" evidence="1">
    <location>
        <begin position="94"/>
        <end position="113"/>
    </location>
</feature>
<protein>
    <submittedName>
        <fullName evidence="2">Uncharacterized protein</fullName>
    </submittedName>
</protein>
<name>Q4N4P7_THEPA</name>
<evidence type="ECO:0000256" key="1">
    <source>
        <dbReference type="SAM" id="Phobius"/>
    </source>
</evidence>
<feature type="transmembrane region" description="Helical" evidence="1">
    <location>
        <begin position="314"/>
        <end position="336"/>
    </location>
</feature>
<keyword evidence="1" id="KW-0472">Membrane</keyword>
<keyword evidence="1" id="KW-1133">Transmembrane helix</keyword>
<reference evidence="2 3" key="1">
    <citation type="journal article" date="2005" name="Science">
        <title>Genome sequence of Theileria parva, a bovine pathogen that transforms lymphocytes.</title>
        <authorList>
            <person name="Gardner M.J."/>
            <person name="Bishop R."/>
            <person name="Shah T."/>
            <person name="de Villiers E.P."/>
            <person name="Carlton J.M."/>
            <person name="Hall N."/>
            <person name="Ren Q."/>
            <person name="Paulsen I.T."/>
            <person name="Pain A."/>
            <person name="Berriman M."/>
            <person name="Wilson R.J.M."/>
            <person name="Sato S."/>
            <person name="Ralph S.A."/>
            <person name="Mann D.J."/>
            <person name="Xiong Z."/>
            <person name="Shallom S.J."/>
            <person name="Weidman J."/>
            <person name="Jiang L."/>
            <person name="Lynn J."/>
            <person name="Weaver B."/>
            <person name="Shoaibi A."/>
            <person name="Domingo A.R."/>
            <person name="Wasawo D."/>
            <person name="Crabtree J."/>
            <person name="Wortman J.R."/>
            <person name="Haas B."/>
            <person name="Angiuoli S.V."/>
            <person name="Creasy T.H."/>
            <person name="Lu C."/>
            <person name="Suh B."/>
            <person name="Silva J.C."/>
            <person name="Utterback T.R."/>
            <person name="Feldblyum T.V."/>
            <person name="Pertea M."/>
            <person name="Allen J."/>
            <person name="Nierman W.C."/>
            <person name="Taracha E.L.N."/>
            <person name="Salzberg S.L."/>
            <person name="White O.R."/>
            <person name="Fitzhugh H.A."/>
            <person name="Morzaria S."/>
            <person name="Venter J.C."/>
            <person name="Fraser C.M."/>
            <person name="Nene V."/>
        </authorList>
    </citation>
    <scope>NUCLEOTIDE SEQUENCE [LARGE SCALE GENOMIC DNA]</scope>
    <source>
        <strain evidence="2 3">Muguga</strain>
    </source>
</reference>
<dbReference type="InParanoid" id="Q4N4P7"/>
<feature type="transmembrane region" description="Helical" evidence="1">
    <location>
        <begin position="342"/>
        <end position="363"/>
    </location>
</feature>
<dbReference type="GeneID" id="3502294"/>
<dbReference type="RefSeq" id="XP_765159.1">
    <property type="nucleotide sequence ID" value="XM_760066.1"/>
</dbReference>
<feature type="transmembrane region" description="Helical" evidence="1">
    <location>
        <begin position="125"/>
        <end position="147"/>
    </location>
</feature>
<gene>
    <name evidence="2" type="ordered locus">TP02_0593</name>
</gene>
<feature type="transmembrane region" description="Helical" evidence="1">
    <location>
        <begin position="245"/>
        <end position="265"/>
    </location>
</feature>
<comment type="caution">
    <text evidence="2">The sequence shown here is derived from an EMBL/GenBank/DDBJ whole genome shotgun (WGS) entry which is preliminary data.</text>
</comment>
<dbReference type="eggNOG" id="ENOG502RSZG">
    <property type="taxonomic scope" value="Eukaryota"/>
</dbReference>
<organism evidence="2 3">
    <name type="scientific">Theileria parva</name>
    <name type="common">East coast fever infection agent</name>
    <dbReference type="NCBI Taxonomy" id="5875"/>
    <lineage>
        <taxon>Eukaryota</taxon>
        <taxon>Sar</taxon>
        <taxon>Alveolata</taxon>
        <taxon>Apicomplexa</taxon>
        <taxon>Aconoidasida</taxon>
        <taxon>Piroplasmida</taxon>
        <taxon>Theileriidae</taxon>
        <taxon>Theileria</taxon>
    </lineage>
</organism>
<feature type="transmembrane region" description="Helical" evidence="1">
    <location>
        <begin position="41"/>
        <end position="61"/>
    </location>
</feature>
<feature type="transmembrane region" description="Helical" evidence="1">
    <location>
        <begin position="159"/>
        <end position="180"/>
    </location>
</feature>
<feature type="transmembrane region" description="Helical" evidence="1">
    <location>
        <begin position="68"/>
        <end position="88"/>
    </location>
</feature>